<dbReference type="GO" id="GO:0000155">
    <property type="term" value="F:phosphorelay sensor kinase activity"/>
    <property type="evidence" value="ECO:0007669"/>
    <property type="project" value="InterPro"/>
</dbReference>
<dbReference type="InterPro" id="IPR036097">
    <property type="entry name" value="HisK_dim/P_sf"/>
</dbReference>
<dbReference type="InterPro" id="IPR005467">
    <property type="entry name" value="His_kinase_dom"/>
</dbReference>
<evidence type="ECO:0000256" key="3">
    <source>
        <dbReference type="ARBA" id="ARBA00022553"/>
    </source>
</evidence>
<dbReference type="SUPFAM" id="SSF47384">
    <property type="entry name" value="Homodimeric domain of signal transducing histidine kinase"/>
    <property type="match status" value="1"/>
</dbReference>
<dbReference type="SMART" id="SM00387">
    <property type="entry name" value="HATPase_c"/>
    <property type="match status" value="1"/>
</dbReference>
<accession>V4PWQ5</accession>
<evidence type="ECO:0000256" key="6">
    <source>
        <dbReference type="SAM" id="Phobius"/>
    </source>
</evidence>
<dbReference type="InterPro" id="IPR013655">
    <property type="entry name" value="PAS_fold_3"/>
</dbReference>
<protein>
    <recommendedName>
        <fullName evidence="2">histidine kinase</fullName>
        <ecNumber evidence="2">2.7.13.3</ecNumber>
    </recommendedName>
</protein>
<feature type="domain" description="PAS" evidence="8">
    <location>
        <begin position="372"/>
        <end position="442"/>
    </location>
</feature>
<keyword evidence="5" id="KW-0418">Kinase</keyword>
<dbReference type="InterPro" id="IPR036890">
    <property type="entry name" value="HATPase_C_sf"/>
</dbReference>
<dbReference type="InterPro" id="IPR003661">
    <property type="entry name" value="HisK_dim/P_dom"/>
</dbReference>
<dbReference type="NCBIfam" id="TIGR00229">
    <property type="entry name" value="sensory_box"/>
    <property type="match status" value="3"/>
</dbReference>
<keyword evidence="6" id="KW-0812">Transmembrane</keyword>
<comment type="catalytic activity">
    <reaction evidence="1">
        <text>ATP + protein L-histidine = ADP + protein N-phospho-L-histidine.</text>
        <dbReference type="EC" id="2.7.13.3"/>
    </reaction>
</comment>
<keyword evidence="11" id="KW-1185">Reference proteome</keyword>
<evidence type="ECO:0000313" key="10">
    <source>
        <dbReference type="EMBL" id="ESQ92801.1"/>
    </source>
</evidence>
<dbReference type="InterPro" id="IPR035965">
    <property type="entry name" value="PAS-like_dom_sf"/>
</dbReference>
<dbReference type="SMART" id="SM00086">
    <property type="entry name" value="PAC"/>
    <property type="match status" value="2"/>
</dbReference>
<dbReference type="SUPFAM" id="SSF55785">
    <property type="entry name" value="PYP-like sensor domain (PAS domain)"/>
    <property type="match status" value="3"/>
</dbReference>
<dbReference type="FunFam" id="3.30.565.10:FF:000006">
    <property type="entry name" value="Sensor histidine kinase WalK"/>
    <property type="match status" value="1"/>
</dbReference>
<dbReference type="PATRIC" id="fig|1121022.4.peg.1353"/>
<reference evidence="10 11" key="1">
    <citation type="journal article" date="2014" name="Nature">
        <title>Sequential evolution of bacterial morphology by co-option of a developmental regulator.</title>
        <authorList>
            <person name="Jiang C."/>
            <person name="Brown P.J."/>
            <person name="Ducret A."/>
            <person name="Brun Y.V."/>
        </authorList>
    </citation>
    <scope>NUCLEOTIDE SEQUENCE [LARGE SCALE GENOMIC DNA]</scope>
    <source>
        <strain evidence="10 11">DSM 16100</strain>
    </source>
</reference>
<dbReference type="Gene3D" id="3.30.450.20">
    <property type="entry name" value="PAS domain"/>
    <property type="match status" value="3"/>
</dbReference>
<dbReference type="eggNOG" id="COG2202">
    <property type="taxonomic scope" value="Bacteria"/>
</dbReference>
<feature type="domain" description="PAS" evidence="8">
    <location>
        <begin position="233"/>
        <end position="308"/>
    </location>
</feature>
<feature type="domain" description="PAC" evidence="9">
    <location>
        <begin position="445"/>
        <end position="497"/>
    </location>
</feature>
<evidence type="ECO:0000256" key="5">
    <source>
        <dbReference type="ARBA" id="ARBA00022777"/>
    </source>
</evidence>
<keyword evidence="3" id="KW-0597">Phosphoprotein</keyword>
<proteinExistence type="predicted"/>
<comment type="caution">
    <text evidence="10">The sequence shown here is derived from an EMBL/GenBank/DDBJ whole genome shotgun (WGS) entry which is preliminary data.</text>
</comment>
<dbReference type="EC" id="2.7.13.3" evidence="2"/>
<dbReference type="Pfam" id="PF13426">
    <property type="entry name" value="PAS_9"/>
    <property type="match status" value="1"/>
</dbReference>
<evidence type="ECO:0000256" key="2">
    <source>
        <dbReference type="ARBA" id="ARBA00012438"/>
    </source>
</evidence>
<evidence type="ECO:0000256" key="1">
    <source>
        <dbReference type="ARBA" id="ARBA00000085"/>
    </source>
</evidence>
<dbReference type="InterPro" id="IPR013656">
    <property type="entry name" value="PAS_4"/>
</dbReference>
<keyword evidence="4" id="KW-0808">Transferase</keyword>
<feature type="transmembrane region" description="Helical" evidence="6">
    <location>
        <begin position="204"/>
        <end position="226"/>
    </location>
</feature>
<evidence type="ECO:0000313" key="11">
    <source>
        <dbReference type="Proteomes" id="UP000017837"/>
    </source>
</evidence>
<dbReference type="PROSITE" id="PS50112">
    <property type="entry name" value="PAS"/>
    <property type="match status" value="2"/>
</dbReference>
<gene>
    <name evidence="10" type="ORF">ABENE_06785</name>
</gene>
<dbReference type="InterPro" id="IPR029016">
    <property type="entry name" value="GAF-like_dom_sf"/>
</dbReference>
<dbReference type="PROSITE" id="PS50113">
    <property type="entry name" value="PAC"/>
    <property type="match status" value="1"/>
</dbReference>
<dbReference type="Pfam" id="PF08448">
    <property type="entry name" value="PAS_4"/>
    <property type="match status" value="1"/>
</dbReference>
<name>V4PWQ5_9CAUL</name>
<dbReference type="PANTHER" id="PTHR43304">
    <property type="entry name" value="PHYTOCHROME-LIKE PROTEIN CPH1"/>
    <property type="match status" value="1"/>
</dbReference>
<keyword evidence="6" id="KW-0472">Membrane</keyword>
<dbReference type="STRING" id="1121022.GCA_000376105_03195"/>
<keyword evidence="6" id="KW-1133">Transmembrane helix</keyword>
<dbReference type="Proteomes" id="UP000017837">
    <property type="component" value="Unassembled WGS sequence"/>
</dbReference>
<dbReference type="SMART" id="SM00388">
    <property type="entry name" value="HisKA"/>
    <property type="match status" value="1"/>
</dbReference>
<dbReference type="InterPro" id="IPR052162">
    <property type="entry name" value="Sensor_kinase/Photoreceptor"/>
</dbReference>
<dbReference type="Gene3D" id="1.10.287.130">
    <property type="match status" value="1"/>
</dbReference>
<dbReference type="InterPro" id="IPR001610">
    <property type="entry name" value="PAC"/>
</dbReference>
<dbReference type="InterPro" id="IPR003594">
    <property type="entry name" value="HATPase_dom"/>
</dbReference>
<feature type="domain" description="Histidine kinase" evidence="7">
    <location>
        <begin position="835"/>
        <end position="1062"/>
    </location>
</feature>
<dbReference type="InterPro" id="IPR000014">
    <property type="entry name" value="PAS"/>
</dbReference>
<sequence>MGTNVRGLKKITDWFDPIAIVVGSAIFIASLVAALLLYNQMIGQFNALIRARLLNTAVLAASLTDGDVHQTIIRQDQKSSAEYARLRAPYMQILRANDDLLYVYTVVKCGRKICIIMDSELPRAGEHIVPSDIMEVYRRPSTTILKALDRAHAEVEVKPYTDEYGTFLSAYAPIYTSDHKYLGLVGVDMSYRRYSAEVLRIREALVAGIVVAGLLSILVAFVITVLRHKNIQLQSKYRAIITNIPAVVFQCQLDQHLTMTFINDYIMTLTGYPASDLIGNKVRDFLSLVPSEDRAAVKAGIFKSLESSDRFEIECRLIPRAQESGSTVILRPIWVRISGVRLTTADDNIPVIEGYMQNVTLRKATEAKVAESERQYRTLADSMPNFLWITNVYGDTIFYNNTWLTYVGATLDDEIDAGWLCHIHPEDKDACLKKFIDALAEERTFQCWFRLLGKDGGYRWLLSVCTPRFSSSGKCDGFISAATDITERKSFEAELRRTNQQLELYFRHTPAAIAVFDNQMRYLMVSERWKTDYDLGDIEVIGRSHYDVFPEVPDRWRELHQRCLSGEIISNPEDCFVRANGETNWMAFALHPWMDDGQTKGMIMFTEVVTERKLLDDELKQHRDHLETLVAAQTHQMRLETDKNILLRTLITSANEARDLQTALEGCLEEICQYTGWKMGHCYRFDDIHENLVSTRAWSAKAHSDYADVVQWVNQFALPLTELNAVPVKVANTGAKVWLKSHDFNNPSSRTFKLHAAGLTGVVAFPICIAGEVKGVFEFFDTQAIVRDNGLATLLIDIGLQMGRVFERFQNEQRLRSAKEVAEQSVRAKSDFLSNMSHELRTPMHAILNYAGMGQKRLSGLSPENDGVAKLDKYFGNIQTAGKRLLDLLNNLLDLAKLESGKMTFAIEAHDLLHVVDQTVMELDPLLKAKSLRLEINNEAPSTIAPFDRPKLVQVAINLFSNAIKFSPEGSTLHVAITATQRDDTPVLRFTLTDEGLGIPDGELEQIFEPFIQSSHTKSGAGGTGLGLSICKKIISAHSGRIWAENAPGKGARLSFDLPRDAICGRYEAVFTQEIDQIPLLTDPIHV</sequence>
<dbReference type="CDD" id="cd00082">
    <property type="entry name" value="HisKA"/>
    <property type="match status" value="1"/>
</dbReference>
<dbReference type="InterPro" id="IPR000700">
    <property type="entry name" value="PAS-assoc_C"/>
</dbReference>
<dbReference type="Pfam" id="PF00512">
    <property type="entry name" value="HisKA"/>
    <property type="match status" value="1"/>
</dbReference>
<dbReference type="InterPro" id="IPR004358">
    <property type="entry name" value="Sig_transdc_His_kin-like_C"/>
</dbReference>
<dbReference type="EMBL" id="AWGB01000010">
    <property type="protein sequence ID" value="ESQ92801.1"/>
    <property type="molecule type" value="Genomic_DNA"/>
</dbReference>
<dbReference type="eggNOG" id="COG2205">
    <property type="taxonomic scope" value="Bacteria"/>
</dbReference>
<organism evidence="10 11">
    <name type="scientific">Asticcacaulis benevestitus DSM 16100 = ATCC BAA-896</name>
    <dbReference type="NCBI Taxonomy" id="1121022"/>
    <lineage>
        <taxon>Bacteria</taxon>
        <taxon>Pseudomonadati</taxon>
        <taxon>Pseudomonadota</taxon>
        <taxon>Alphaproteobacteria</taxon>
        <taxon>Caulobacterales</taxon>
        <taxon>Caulobacteraceae</taxon>
        <taxon>Asticcacaulis</taxon>
    </lineage>
</organism>
<dbReference type="Gene3D" id="3.30.450.40">
    <property type="match status" value="1"/>
</dbReference>
<dbReference type="PRINTS" id="PR00344">
    <property type="entry name" value="BCTRLSENSOR"/>
</dbReference>
<dbReference type="Pfam" id="PF08447">
    <property type="entry name" value="PAS_3"/>
    <property type="match status" value="1"/>
</dbReference>
<evidence type="ECO:0000256" key="4">
    <source>
        <dbReference type="ARBA" id="ARBA00022679"/>
    </source>
</evidence>
<evidence type="ECO:0000259" key="7">
    <source>
        <dbReference type="PROSITE" id="PS50109"/>
    </source>
</evidence>
<evidence type="ECO:0000259" key="8">
    <source>
        <dbReference type="PROSITE" id="PS50112"/>
    </source>
</evidence>
<dbReference type="AlphaFoldDB" id="V4PWQ5"/>
<evidence type="ECO:0000259" key="9">
    <source>
        <dbReference type="PROSITE" id="PS50113"/>
    </source>
</evidence>
<feature type="transmembrane region" description="Helical" evidence="6">
    <location>
        <begin position="18"/>
        <end position="38"/>
    </location>
</feature>
<dbReference type="CDD" id="cd00130">
    <property type="entry name" value="PAS"/>
    <property type="match status" value="3"/>
</dbReference>
<dbReference type="Pfam" id="PF02518">
    <property type="entry name" value="HATPase_c"/>
    <property type="match status" value="1"/>
</dbReference>
<dbReference type="PANTHER" id="PTHR43304:SF1">
    <property type="entry name" value="PAC DOMAIN-CONTAINING PROTEIN"/>
    <property type="match status" value="1"/>
</dbReference>
<dbReference type="SUPFAM" id="SSF55781">
    <property type="entry name" value="GAF domain-like"/>
    <property type="match status" value="1"/>
</dbReference>
<dbReference type="Gene3D" id="3.30.565.10">
    <property type="entry name" value="Histidine kinase-like ATPase, C-terminal domain"/>
    <property type="match status" value="1"/>
</dbReference>
<dbReference type="PROSITE" id="PS50109">
    <property type="entry name" value="HIS_KIN"/>
    <property type="match status" value="1"/>
</dbReference>
<dbReference type="SMART" id="SM00091">
    <property type="entry name" value="PAS"/>
    <property type="match status" value="3"/>
</dbReference>
<dbReference type="SUPFAM" id="SSF55874">
    <property type="entry name" value="ATPase domain of HSP90 chaperone/DNA topoisomerase II/histidine kinase"/>
    <property type="match status" value="1"/>
</dbReference>